<protein>
    <submittedName>
        <fullName evidence="3">Gfo/Idh/MocA family oxidoreductase</fullName>
    </submittedName>
</protein>
<proteinExistence type="predicted"/>
<accession>A0AAT9LE64</accession>
<dbReference type="AlphaFoldDB" id="A0AAT9LE64"/>
<evidence type="ECO:0000259" key="2">
    <source>
        <dbReference type="Pfam" id="PF22725"/>
    </source>
</evidence>
<dbReference type="SUPFAM" id="SSF55347">
    <property type="entry name" value="Glyceraldehyde-3-phosphate dehydrogenase-like, C-terminal domain"/>
    <property type="match status" value="1"/>
</dbReference>
<dbReference type="SUPFAM" id="SSF51735">
    <property type="entry name" value="NAD(P)-binding Rossmann-fold domains"/>
    <property type="match status" value="1"/>
</dbReference>
<reference evidence="3" key="2">
    <citation type="journal article" date="2023" name="Biology">
        <title>Prokaryotic Life Associated with Coal-Fire Gas Vents Revealed by Metagenomics.</title>
        <authorList>
            <person name="Kadnikov V.V."/>
            <person name="Mardanov A.V."/>
            <person name="Beletsky A.V."/>
            <person name="Karnachuk O.V."/>
            <person name="Ravin N.V."/>
        </authorList>
    </citation>
    <scope>NUCLEOTIDE SEQUENCE</scope>
    <source>
        <strain evidence="3">Bu02</strain>
    </source>
</reference>
<dbReference type="InterPro" id="IPR036291">
    <property type="entry name" value="NAD(P)-bd_dom_sf"/>
</dbReference>
<feature type="domain" description="GFO/IDH/MocA-like oxidoreductase" evidence="2">
    <location>
        <begin position="135"/>
        <end position="255"/>
    </location>
</feature>
<reference evidence="3" key="1">
    <citation type="submission" date="2020-10" db="EMBL/GenBank/DDBJ databases">
        <authorList>
            <person name="Kadnikov V."/>
            <person name="Beletsky A.V."/>
            <person name="Mardanov A.V."/>
            <person name="Karnachuk O.V."/>
            <person name="Ravin N.V."/>
        </authorList>
    </citation>
    <scope>NUCLEOTIDE SEQUENCE</scope>
    <source>
        <strain evidence="3">Bu02</strain>
    </source>
</reference>
<sequence>MLSEKIRFGLIGCGAVAAKHIEAIGRLRNSTILAVADKDRCRVQEAANRVSADMYLDYRFILDRPDIDAVIIATPSGLHAKMTLESLDAGKHVLVEKPMAMTVEDADLMIEMSGSKKKALGVVYHNRFNQASQILKTAVESGKLGRLIWGSASVRWYRPQKYYSESGWRGTEAMDGGVLMNQAIHHIDLLLWLMGDVDQLSAFRATLGHDIEAEDTAVASLRFRSGALGSIDATTCAYPENLEETLTIIGTQGSVVMGGKKLDSFRFWNVPSVPMTPVLEDRPNWYGHYEVLRDFTESLLHGRAPSVDGTEGRKSLALVRWIYQQTPIMRFPRGGDSLCKPTN</sequence>
<dbReference type="InterPro" id="IPR052515">
    <property type="entry name" value="Gfo/Idh/MocA_Oxidoreductase"/>
</dbReference>
<organism evidence="3">
    <name type="scientific">Candidatus Fermentithermobacillus carboniphilus</name>
    <dbReference type="NCBI Taxonomy" id="3085328"/>
    <lineage>
        <taxon>Bacteria</taxon>
        <taxon>Bacillati</taxon>
        <taxon>Bacillota</taxon>
        <taxon>Candidatus Fermentithermobacillia</taxon>
        <taxon>Candidatus Fermentithermobacillales</taxon>
        <taxon>Candidatus Fermentithermobacillaceae</taxon>
        <taxon>Candidatus Fermentithermobacillus</taxon>
    </lineage>
</organism>
<dbReference type="Gene3D" id="3.30.360.10">
    <property type="entry name" value="Dihydrodipicolinate Reductase, domain 2"/>
    <property type="match status" value="1"/>
</dbReference>
<name>A0AAT9LE64_9FIRM</name>
<evidence type="ECO:0000259" key="1">
    <source>
        <dbReference type="Pfam" id="PF01408"/>
    </source>
</evidence>
<dbReference type="InterPro" id="IPR055170">
    <property type="entry name" value="GFO_IDH_MocA-like_dom"/>
</dbReference>
<dbReference type="PANTHER" id="PTHR43249">
    <property type="entry name" value="UDP-N-ACETYL-2-AMINO-2-DEOXY-D-GLUCURONATE OXIDASE"/>
    <property type="match status" value="1"/>
</dbReference>
<dbReference type="Pfam" id="PF22725">
    <property type="entry name" value="GFO_IDH_MocA_C3"/>
    <property type="match status" value="1"/>
</dbReference>
<gene>
    <name evidence="3" type="ORF">IMF26_04580</name>
</gene>
<dbReference type="GO" id="GO:0000166">
    <property type="term" value="F:nucleotide binding"/>
    <property type="evidence" value="ECO:0007669"/>
    <property type="project" value="InterPro"/>
</dbReference>
<dbReference type="Gene3D" id="3.40.50.720">
    <property type="entry name" value="NAD(P)-binding Rossmann-like Domain"/>
    <property type="match status" value="1"/>
</dbReference>
<feature type="domain" description="Gfo/Idh/MocA-like oxidoreductase N-terminal" evidence="1">
    <location>
        <begin position="6"/>
        <end position="122"/>
    </location>
</feature>
<evidence type="ECO:0000313" key="3">
    <source>
        <dbReference type="EMBL" id="QUL99334.1"/>
    </source>
</evidence>
<dbReference type="EMBL" id="CP062796">
    <property type="protein sequence ID" value="QUL99334.1"/>
    <property type="molecule type" value="Genomic_DNA"/>
</dbReference>
<dbReference type="InterPro" id="IPR000683">
    <property type="entry name" value="Gfo/Idh/MocA-like_OxRdtase_N"/>
</dbReference>
<dbReference type="KEGG" id="fcz:IMF26_04580"/>
<dbReference type="Pfam" id="PF01408">
    <property type="entry name" value="GFO_IDH_MocA"/>
    <property type="match status" value="1"/>
</dbReference>
<dbReference type="PANTHER" id="PTHR43249:SF1">
    <property type="entry name" value="D-GLUCOSIDE 3-DEHYDROGENASE"/>
    <property type="match status" value="1"/>
</dbReference>